<evidence type="ECO:0000256" key="1">
    <source>
        <dbReference type="SAM" id="MobiDB-lite"/>
    </source>
</evidence>
<evidence type="ECO:0000313" key="4">
    <source>
        <dbReference type="Proteomes" id="UP001617427"/>
    </source>
</evidence>
<evidence type="ECO:0000313" key="3">
    <source>
        <dbReference type="EMBL" id="MFJ3047703.1"/>
    </source>
</evidence>
<keyword evidence="4" id="KW-1185">Reference proteome</keyword>
<dbReference type="EMBL" id="JBIUZV010000011">
    <property type="protein sequence ID" value="MFJ3047703.1"/>
    <property type="molecule type" value="Genomic_DNA"/>
</dbReference>
<feature type="domain" description="DUF4124" evidence="2">
    <location>
        <begin position="38"/>
        <end position="92"/>
    </location>
</feature>
<dbReference type="InterPro" id="IPR025392">
    <property type="entry name" value="DUF4124"/>
</dbReference>
<dbReference type="Proteomes" id="UP001617427">
    <property type="component" value="Unassembled WGS sequence"/>
</dbReference>
<feature type="compositionally biased region" description="Basic and acidic residues" evidence="1">
    <location>
        <begin position="110"/>
        <end position="121"/>
    </location>
</feature>
<proteinExistence type="predicted"/>
<gene>
    <name evidence="3" type="ORF">ACIPEN_17900</name>
</gene>
<comment type="caution">
    <text evidence="3">The sequence shown here is derived from an EMBL/GenBank/DDBJ whole genome shotgun (WGS) entry which is preliminary data.</text>
</comment>
<feature type="region of interest" description="Disordered" evidence="1">
    <location>
        <begin position="136"/>
        <end position="177"/>
    </location>
</feature>
<name>A0ABW8F338_9BURK</name>
<accession>A0ABW8F338</accession>
<dbReference type="RefSeq" id="WP_402702380.1">
    <property type="nucleotide sequence ID" value="NZ_JBIUZV010000011.1"/>
</dbReference>
<organism evidence="3 4">
    <name type="scientific">Herbaspirillum chlorophenolicum</name>
    <dbReference type="NCBI Taxonomy" id="211589"/>
    <lineage>
        <taxon>Bacteria</taxon>
        <taxon>Pseudomonadati</taxon>
        <taxon>Pseudomonadota</taxon>
        <taxon>Betaproteobacteria</taxon>
        <taxon>Burkholderiales</taxon>
        <taxon>Oxalobacteraceae</taxon>
        <taxon>Herbaspirillum</taxon>
    </lineage>
</organism>
<feature type="compositionally biased region" description="Basic and acidic residues" evidence="1">
    <location>
        <begin position="151"/>
        <end position="171"/>
    </location>
</feature>
<evidence type="ECO:0000259" key="2">
    <source>
        <dbReference type="Pfam" id="PF13511"/>
    </source>
</evidence>
<reference evidence="3 4" key="1">
    <citation type="submission" date="2024-10" db="EMBL/GenBank/DDBJ databases">
        <title>The Natural Products Discovery Center: Release of the First 8490 Sequenced Strains for Exploring Actinobacteria Biosynthetic Diversity.</title>
        <authorList>
            <person name="Kalkreuter E."/>
            <person name="Kautsar S.A."/>
            <person name="Yang D."/>
            <person name="Bader C.D."/>
            <person name="Teijaro C.N."/>
            <person name="Fluegel L."/>
            <person name="Davis C.M."/>
            <person name="Simpson J.R."/>
            <person name="Lauterbach L."/>
            <person name="Steele A.D."/>
            <person name="Gui C."/>
            <person name="Meng S."/>
            <person name="Li G."/>
            <person name="Viehrig K."/>
            <person name="Ye F."/>
            <person name="Su P."/>
            <person name="Kiefer A.F."/>
            <person name="Nichols A."/>
            <person name="Cepeda A.J."/>
            <person name="Yan W."/>
            <person name="Fan B."/>
            <person name="Jiang Y."/>
            <person name="Adhikari A."/>
            <person name="Zheng C.-J."/>
            <person name="Schuster L."/>
            <person name="Cowan T.M."/>
            <person name="Smanski M.J."/>
            <person name="Chevrette M.G."/>
            <person name="De Carvalho L.P.S."/>
            <person name="Shen B."/>
        </authorList>
    </citation>
    <scope>NUCLEOTIDE SEQUENCE [LARGE SCALE GENOMIC DNA]</scope>
    <source>
        <strain evidence="3 4">NPDC087045</strain>
    </source>
</reference>
<sequence length="177" mass="19351">MRAIGGAQFFPCREDALTHLPLFFSRLSHALSASVSALFLLSLPPMASAAIYKCIDAAGNATYSDHACTGAQELAPPPLPVVPAIKPARPAPPDSAKEKTEAAKSATQTRNHERQQLRAEAAQKKACAKLALRRRWAEQDVQQARTLPLRPNDKKLENAQRKARRADEQYRLECGGN</sequence>
<dbReference type="Pfam" id="PF13511">
    <property type="entry name" value="DUF4124"/>
    <property type="match status" value="1"/>
</dbReference>
<protein>
    <submittedName>
        <fullName evidence="3">DUF4124 domain-containing protein</fullName>
    </submittedName>
</protein>
<feature type="region of interest" description="Disordered" evidence="1">
    <location>
        <begin position="79"/>
        <end position="121"/>
    </location>
</feature>